<evidence type="ECO:0000313" key="2">
    <source>
        <dbReference type="EMBL" id="KPV48620.1"/>
    </source>
</evidence>
<evidence type="ECO:0000256" key="1">
    <source>
        <dbReference type="SAM" id="MobiDB-lite"/>
    </source>
</evidence>
<dbReference type="EMBL" id="LJCR01002515">
    <property type="protein sequence ID" value="KPV48620.1"/>
    <property type="molecule type" value="Genomic_DNA"/>
</dbReference>
<comment type="caution">
    <text evidence="2">The sequence shown here is derived from an EMBL/GenBank/DDBJ whole genome shotgun (WGS) entry which is preliminary data.</text>
</comment>
<proteinExistence type="predicted"/>
<feature type="non-terminal residue" evidence="2">
    <location>
        <position position="1"/>
    </location>
</feature>
<evidence type="ECO:0000313" key="3">
    <source>
        <dbReference type="Proteomes" id="UP000050509"/>
    </source>
</evidence>
<sequence length="65" mass="7588">QISRQRVQSALRRGGHHSAARSSSGYQVSEEGGHVTFHFCRDVFQIWRAVFHFYRDEVLRVTDIL</sequence>
<dbReference type="AlphaFoldDB" id="A0A0P9F8F0"/>
<reference evidence="2 3" key="1">
    <citation type="submission" date="2015-09" db="EMBL/GenBank/DDBJ databases">
        <title>Draft genome sequence of Kouleothrix aurantiaca JCM 19913.</title>
        <authorList>
            <person name="Hemp J."/>
        </authorList>
    </citation>
    <scope>NUCLEOTIDE SEQUENCE [LARGE SCALE GENOMIC DNA]</scope>
    <source>
        <strain evidence="2 3">COM-B</strain>
    </source>
</reference>
<accession>A0A0P9F8F0</accession>
<feature type="region of interest" description="Disordered" evidence="1">
    <location>
        <begin position="1"/>
        <end position="27"/>
    </location>
</feature>
<name>A0A0P9F8F0_9CHLR</name>
<organism evidence="2 3">
    <name type="scientific">Kouleothrix aurantiaca</name>
    <dbReference type="NCBI Taxonomy" id="186479"/>
    <lineage>
        <taxon>Bacteria</taxon>
        <taxon>Bacillati</taxon>
        <taxon>Chloroflexota</taxon>
        <taxon>Chloroflexia</taxon>
        <taxon>Chloroflexales</taxon>
        <taxon>Roseiflexineae</taxon>
        <taxon>Roseiflexaceae</taxon>
        <taxon>Kouleothrix</taxon>
    </lineage>
</organism>
<protein>
    <submittedName>
        <fullName evidence="2">Uncharacterized protein</fullName>
    </submittedName>
</protein>
<keyword evidence="3" id="KW-1185">Reference proteome</keyword>
<gene>
    <name evidence="2" type="ORF">SE17_37090</name>
</gene>
<dbReference type="Proteomes" id="UP000050509">
    <property type="component" value="Unassembled WGS sequence"/>
</dbReference>